<protein>
    <submittedName>
        <fullName evidence="2">Uncharacterized protein</fullName>
    </submittedName>
</protein>
<comment type="caution">
    <text evidence="2">The sequence shown here is derived from an EMBL/GenBank/DDBJ whole genome shotgun (WGS) entry which is preliminary data.</text>
</comment>
<dbReference type="AlphaFoldDB" id="A0A419WXW5"/>
<feature type="transmembrane region" description="Helical" evidence="1">
    <location>
        <begin position="7"/>
        <end position="29"/>
    </location>
</feature>
<dbReference type="EMBL" id="RAPQ01000010">
    <property type="protein sequence ID" value="RKE00281.1"/>
    <property type="molecule type" value="Genomic_DNA"/>
</dbReference>
<dbReference type="RefSeq" id="WP_120241010.1">
    <property type="nucleotide sequence ID" value="NZ_RAPQ01000010.1"/>
</dbReference>
<gene>
    <name evidence="2" type="ORF">BXY64_3287</name>
</gene>
<keyword evidence="3" id="KW-1185">Reference proteome</keyword>
<evidence type="ECO:0000313" key="3">
    <source>
        <dbReference type="Proteomes" id="UP000284531"/>
    </source>
</evidence>
<dbReference type="OrthoDB" id="9884399at2"/>
<organism evidence="2 3">
    <name type="scientific">Marinifilum flexuosum</name>
    <dbReference type="NCBI Taxonomy" id="1117708"/>
    <lineage>
        <taxon>Bacteria</taxon>
        <taxon>Pseudomonadati</taxon>
        <taxon>Bacteroidota</taxon>
        <taxon>Bacteroidia</taxon>
        <taxon>Marinilabiliales</taxon>
        <taxon>Marinifilaceae</taxon>
    </lineage>
</organism>
<proteinExistence type="predicted"/>
<reference evidence="2 3" key="1">
    <citation type="submission" date="2018-09" db="EMBL/GenBank/DDBJ databases">
        <title>Genomic Encyclopedia of Archaeal and Bacterial Type Strains, Phase II (KMG-II): from individual species to whole genera.</title>
        <authorList>
            <person name="Goeker M."/>
        </authorList>
    </citation>
    <scope>NUCLEOTIDE SEQUENCE [LARGE SCALE GENOMIC DNA]</scope>
    <source>
        <strain evidence="2 3">DSM 21950</strain>
    </source>
</reference>
<feature type="transmembrane region" description="Helical" evidence="1">
    <location>
        <begin position="41"/>
        <end position="60"/>
    </location>
</feature>
<keyword evidence="1" id="KW-0812">Transmembrane</keyword>
<sequence length="66" mass="7899">MEKPYKHLIFIGVNLIVIFITISILNYLIKDEFDIWDNVTRTIVITVILFLMDIFGWLKVKKKKQD</sequence>
<dbReference type="Proteomes" id="UP000284531">
    <property type="component" value="Unassembled WGS sequence"/>
</dbReference>
<evidence type="ECO:0000313" key="2">
    <source>
        <dbReference type="EMBL" id="RKE00281.1"/>
    </source>
</evidence>
<keyword evidence="1" id="KW-1133">Transmembrane helix</keyword>
<keyword evidence="1" id="KW-0472">Membrane</keyword>
<evidence type="ECO:0000256" key="1">
    <source>
        <dbReference type="SAM" id="Phobius"/>
    </source>
</evidence>
<accession>A0A419WXW5</accession>
<name>A0A419WXW5_9BACT</name>